<evidence type="ECO:0000313" key="1">
    <source>
        <dbReference type="EMBL" id="MFC5494714.1"/>
    </source>
</evidence>
<keyword evidence="2" id="KW-1185">Reference proteome</keyword>
<protein>
    <submittedName>
        <fullName evidence="1">Transporter substrate-binding domain-containing protein</fullName>
    </submittedName>
</protein>
<dbReference type="Gene3D" id="3.40.190.10">
    <property type="entry name" value="Periplasmic binding protein-like II"/>
    <property type="match status" value="2"/>
</dbReference>
<organism evidence="1 2">
    <name type="scientific">Nocardioides caricicola</name>
    <dbReference type="NCBI Taxonomy" id="634770"/>
    <lineage>
        <taxon>Bacteria</taxon>
        <taxon>Bacillati</taxon>
        <taxon>Actinomycetota</taxon>
        <taxon>Actinomycetes</taxon>
        <taxon>Propionibacteriales</taxon>
        <taxon>Nocardioidaceae</taxon>
        <taxon>Nocardioides</taxon>
    </lineage>
</organism>
<dbReference type="EMBL" id="JBHSMD010000005">
    <property type="protein sequence ID" value="MFC5494714.1"/>
    <property type="molecule type" value="Genomic_DNA"/>
</dbReference>
<dbReference type="RefSeq" id="WP_345170689.1">
    <property type="nucleotide sequence ID" value="NZ_BAABFQ010000001.1"/>
</dbReference>
<name>A0ABW0N2B0_9ACTN</name>
<proteinExistence type="predicted"/>
<sequence>MWPTLVLCLVVVLVLMFLVSRLTSSPVRPPKPVLVASGDWEPYVGADLAGGGPVSRIVSEVLERQGYAPEVTFSTWSLAEERTDRGSVIGGFPFVASESRQQDFLLSDPLLDFDYVLFVRRDDQVAQRISEPSDLAALRVAHVAGYDYWPELEAAVADFIEYPTTAAALTALANGDVDVVPDGLKAGEAALSAPSFLGDASTVEPLPAGDNGLLGSHEALHFMLPPSDENRRFLDGFNQALAAVKATDLYADAIAALDTSSGDEGLTVQAVGDAELAVLSDASGRLVLTPSGTGVRVLEWPDEFRSGVARVPTRPVMVEVKVLDGPSQGRILLADARALVLGGSGS</sequence>
<dbReference type="Proteomes" id="UP001595956">
    <property type="component" value="Unassembled WGS sequence"/>
</dbReference>
<comment type="caution">
    <text evidence="1">The sequence shown here is derived from an EMBL/GenBank/DDBJ whole genome shotgun (WGS) entry which is preliminary data.</text>
</comment>
<gene>
    <name evidence="1" type="ORF">ACFPKY_16480</name>
</gene>
<accession>A0ABW0N2B0</accession>
<dbReference type="SUPFAM" id="SSF53850">
    <property type="entry name" value="Periplasmic binding protein-like II"/>
    <property type="match status" value="1"/>
</dbReference>
<reference evidence="2" key="1">
    <citation type="journal article" date="2019" name="Int. J. Syst. Evol. Microbiol.">
        <title>The Global Catalogue of Microorganisms (GCM) 10K type strain sequencing project: providing services to taxonomists for standard genome sequencing and annotation.</title>
        <authorList>
            <consortium name="The Broad Institute Genomics Platform"/>
            <consortium name="The Broad Institute Genome Sequencing Center for Infectious Disease"/>
            <person name="Wu L."/>
            <person name="Ma J."/>
        </authorList>
    </citation>
    <scope>NUCLEOTIDE SEQUENCE [LARGE SCALE GENOMIC DNA]</scope>
    <source>
        <strain evidence="2">KACC 13778</strain>
    </source>
</reference>
<evidence type="ECO:0000313" key="2">
    <source>
        <dbReference type="Proteomes" id="UP001595956"/>
    </source>
</evidence>